<dbReference type="OMA" id="DVWILKF"/>
<organism evidence="1 2">
    <name type="scientific">Armillaria ostoyae</name>
    <name type="common">Armillaria root rot fungus</name>
    <dbReference type="NCBI Taxonomy" id="47428"/>
    <lineage>
        <taxon>Eukaryota</taxon>
        <taxon>Fungi</taxon>
        <taxon>Dikarya</taxon>
        <taxon>Basidiomycota</taxon>
        <taxon>Agaricomycotina</taxon>
        <taxon>Agaricomycetes</taxon>
        <taxon>Agaricomycetidae</taxon>
        <taxon>Agaricales</taxon>
        <taxon>Marasmiineae</taxon>
        <taxon>Physalacriaceae</taxon>
        <taxon>Armillaria</taxon>
    </lineage>
</organism>
<reference evidence="2" key="1">
    <citation type="journal article" date="2017" name="Nat. Ecol. Evol.">
        <title>Genome expansion and lineage-specific genetic innovations in the forest pathogenic fungi Armillaria.</title>
        <authorList>
            <person name="Sipos G."/>
            <person name="Prasanna A.N."/>
            <person name="Walter M.C."/>
            <person name="O'Connor E."/>
            <person name="Balint B."/>
            <person name="Krizsan K."/>
            <person name="Kiss B."/>
            <person name="Hess J."/>
            <person name="Varga T."/>
            <person name="Slot J."/>
            <person name="Riley R."/>
            <person name="Boka B."/>
            <person name="Rigling D."/>
            <person name="Barry K."/>
            <person name="Lee J."/>
            <person name="Mihaltcheva S."/>
            <person name="LaButti K."/>
            <person name="Lipzen A."/>
            <person name="Waldron R."/>
            <person name="Moloney N.M."/>
            <person name="Sperisen C."/>
            <person name="Kredics L."/>
            <person name="Vagvoelgyi C."/>
            <person name="Patrignani A."/>
            <person name="Fitzpatrick D."/>
            <person name="Nagy I."/>
            <person name="Doyle S."/>
            <person name="Anderson J.B."/>
            <person name="Grigoriev I.V."/>
            <person name="Gueldener U."/>
            <person name="Muensterkoetter M."/>
            <person name="Nagy L.G."/>
        </authorList>
    </citation>
    <scope>NUCLEOTIDE SEQUENCE [LARGE SCALE GENOMIC DNA]</scope>
    <source>
        <strain evidence="2">C18/9</strain>
    </source>
</reference>
<evidence type="ECO:0000313" key="2">
    <source>
        <dbReference type="Proteomes" id="UP000219338"/>
    </source>
</evidence>
<proteinExistence type="predicted"/>
<keyword evidence="2" id="KW-1185">Reference proteome</keyword>
<accession>A0A284QSV9</accession>
<sequence>MVIVEDLSKEEYAVLREYITNSEGIPNCRTMLTRDVWILKFRKHIHDVVQSFLYSTKFPNGTAPAGRRTSHLYGGVLKEADVCIMNRIVDGPHCHVDLPTLAIKVAIHSQPLEYLHWACATFTALSFGAVHLTLDIKIDLSPDEKAVSKITLYFWEIAGADKMNEAGECPPRGFFDRLIYILDARGTVEIMYAG</sequence>
<evidence type="ECO:0000313" key="1">
    <source>
        <dbReference type="EMBL" id="SJK99493.1"/>
    </source>
</evidence>
<protein>
    <submittedName>
        <fullName evidence="1">Uncharacterized protein</fullName>
    </submittedName>
</protein>
<dbReference type="Proteomes" id="UP000219338">
    <property type="component" value="Unassembled WGS sequence"/>
</dbReference>
<dbReference type="AlphaFoldDB" id="A0A284QSV9"/>
<gene>
    <name evidence="1" type="ORF">ARMOST_02795</name>
</gene>
<dbReference type="OrthoDB" id="10368121at2759"/>
<dbReference type="EMBL" id="FUEG01000002">
    <property type="protein sequence ID" value="SJK99493.1"/>
    <property type="molecule type" value="Genomic_DNA"/>
</dbReference>
<name>A0A284QSV9_ARMOS</name>